<organism evidence="5 6">
    <name type="scientific">Jiella endophytica</name>
    <dbReference type="NCBI Taxonomy" id="2558362"/>
    <lineage>
        <taxon>Bacteria</taxon>
        <taxon>Pseudomonadati</taxon>
        <taxon>Pseudomonadota</taxon>
        <taxon>Alphaproteobacteria</taxon>
        <taxon>Hyphomicrobiales</taxon>
        <taxon>Aurantimonadaceae</taxon>
        <taxon>Jiella</taxon>
    </lineage>
</organism>
<dbReference type="EMBL" id="SOZD01000003">
    <property type="protein sequence ID" value="TFF23332.1"/>
    <property type="molecule type" value="Genomic_DNA"/>
</dbReference>
<dbReference type="PANTHER" id="PTHR30024:SF47">
    <property type="entry name" value="TAURINE-BINDING PERIPLASMIC PROTEIN"/>
    <property type="match status" value="1"/>
</dbReference>
<protein>
    <submittedName>
        <fullName evidence="5">ABC transporter substrate-binding protein</fullName>
    </submittedName>
</protein>
<gene>
    <name evidence="5" type="ORF">E3C22_12990</name>
</gene>
<dbReference type="AlphaFoldDB" id="A0A4Y8RKT4"/>
<proteinExistence type="inferred from homology"/>
<keyword evidence="6" id="KW-1185">Reference proteome</keyword>
<evidence type="ECO:0000256" key="2">
    <source>
        <dbReference type="ARBA" id="ARBA00010742"/>
    </source>
</evidence>
<dbReference type="GO" id="GO:0042597">
    <property type="term" value="C:periplasmic space"/>
    <property type="evidence" value="ECO:0007669"/>
    <property type="project" value="UniProtKB-SubCell"/>
</dbReference>
<dbReference type="InterPro" id="IPR015168">
    <property type="entry name" value="SsuA/THI5"/>
</dbReference>
<dbReference type="Gene3D" id="3.40.190.10">
    <property type="entry name" value="Periplasmic binding protein-like II"/>
    <property type="match status" value="2"/>
</dbReference>
<evidence type="ECO:0000259" key="4">
    <source>
        <dbReference type="Pfam" id="PF09084"/>
    </source>
</evidence>
<dbReference type="Proteomes" id="UP000298179">
    <property type="component" value="Unassembled WGS sequence"/>
</dbReference>
<dbReference type="Pfam" id="PF09084">
    <property type="entry name" value="NMT1"/>
    <property type="match status" value="1"/>
</dbReference>
<evidence type="ECO:0000313" key="5">
    <source>
        <dbReference type="EMBL" id="TFF23332.1"/>
    </source>
</evidence>
<keyword evidence="3" id="KW-0732">Signal</keyword>
<feature type="domain" description="SsuA/THI5-like" evidence="4">
    <location>
        <begin position="56"/>
        <end position="243"/>
    </location>
</feature>
<dbReference type="SUPFAM" id="SSF53850">
    <property type="entry name" value="Periplasmic binding protein-like II"/>
    <property type="match status" value="1"/>
</dbReference>
<dbReference type="RefSeq" id="WP_134762438.1">
    <property type="nucleotide sequence ID" value="NZ_SOZD01000003.1"/>
</dbReference>
<comment type="subcellular location">
    <subcellularLocation>
        <location evidence="1">Periplasm</location>
    </subcellularLocation>
</comment>
<evidence type="ECO:0000256" key="1">
    <source>
        <dbReference type="ARBA" id="ARBA00004418"/>
    </source>
</evidence>
<evidence type="ECO:0000256" key="3">
    <source>
        <dbReference type="ARBA" id="ARBA00022729"/>
    </source>
</evidence>
<name>A0A4Y8RKT4_9HYPH</name>
<accession>A0A4Y8RKT4</accession>
<dbReference type="OrthoDB" id="7331522at2"/>
<comment type="similarity">
    <text evidence="2">Belongs to the bacterial solute-binding protein SsuA/TauA family.</text>
</comment>
<reference evidence="5 6" key="1">
    <citation type="submission" date="2019-03" db="EMBL/GenBank/DDBJ databases">
        <title>Jiella endophytica sp. nov., a novel endophytic bacterium isolated from root of Ficus microcarpa Linn. f.</title>
        <authorList>
            <person name="Tuo L."/>
        </authorList>
    </citation>
    <scope>NUCLEOTIDE SEQUENCE [LARGE SCALE GENOMIC DNA]</scope>
    <source>
        <strain evidence="5 6">CBS5Q-3</strain>
    </source>
</reference>
<dbReference type="PANTHER" id="PTHR30024">
    <property type="entry name" value="ALIPHATIC SULFONATES-BINDING PROTEIN-RELATED"/>
    <property type="match status" value="1"/>
</dbReference>
<sequence length="329" mass="35678">MGILERAAKAVATGLVVATIGLGSSAALAQEKVRVALGDVVSVETLAFLVALDRAKDKGLDYELTSFAEEELAIQALVGGQADIGVGTPYTIIQKAKVPLRAVFQMSRLVFFPVAANKYQSWKDLDGQPFTFHARGTGTEAIGDIIAAKEGISFGQRSYVPGSENRIIAMMNGTIDATIVDLANKNLLMAKAGDKFHVLPGLDAKPSDELVFASQKWLDENSDKADILVTELLRTWQEMNDDPSIIETEREKRNLLADQPKEILDEVTPFYKEGVENGLFDPQGGMDAAKADFDFYTKAGQLEGPADSLKVEDFWDLEPLKHAAEQLGG</sequence>
<dbReference type="GO" id="GO:0042918">
    <property type="term" value="P:alkanesulfonate transmembrane transport"/>
    <property type="evidence" value="ECO:0007669"/>
    <property type="project" value="TreeGrafter"/>
</dbReference>
<comment type="caution">
    <text evidence="5">The sequence shown here is derived from an EMBL/GenBank/DDBJ whole genome shotgun (WGS) entry which is preliminary data.</text>
</comment>
<evidence type="ECO:0000313" key="6">
    <source>
        <dbReference type="Proteomes" id="UP000298179"/>
    </source>
</evidence>